<dbReference type="EMBL" id="GL698488">
    <property type="protein sequence ID" value="EFY90666.1"/>
    <property type="molecule type" value="Genomic_DNA"/>
</dbReference>
<dbReference type="OMA" id="RICTACI"/>
<evidence type="ECO:0000313" key="4">
    <source>
        <dbReference type="Proteomes" id="UP000002499"/>
    </source>
</evidence>
<dbReference type="InterPro" id="IPR057962">
    <property type="entry name" value="SPT23_MGA2_DBD"/>
</dbReference>
<organism evidence="4">
    <name type="scientific">Metarhizium acridum (strain CQMa 102)</name>
    <dbReference type="NCBI Taxonomy" id="655827"/>
    <lineage>
        <taxon>Eukaryota</taxon>
        <taxon>Fungi</taxon>
        <taxon>Dikarya</taxon>
        <taxon>Ascomycota</taxon>
        <taxon>Pezizomycotina</taxon>
        <taxon>Sordariomycetes</taxon>
        <taxon>Hypocreomycetidae</taxon>
        <taxon>Hypocreales</taxon>
        <taxon>Clavicipitaceae</taxon>
        <taxon>Metarhizium</taxon>
    </lineage>
</organism>
<dbReference type="eggNOG" id="KOG3836">
    <property type="taxonomic scope" value="Eukaryota"/>
</dbReference>
<accession>E9E065</accession>
<dbReference type="CDD" id="cd00102">
    <property type="entry name" value="IPT"/>
    <property type="match status" value="1"/>
</dbReference>
<sequence length="471" mass="51421">MECFLPGDDGEENSPQYGGDVRICTACIKRERKRAARKKFRKSKEENFWGQDEERRRVVIFNTRELRTGNLAVACFHSGSSDPATSPSALQINAPMRIACCCRHHDETVGFHAIFTIKDFQGHVVPQVMSSPIIITDNHKTQVSEMITSVPVLHNIPRVANGENGVLNVQNGAFVQTNDERPAAQDGGQTRYQCSTLKEIRTSTSTSTITNRMLSRPASPNHEGPAKKKSSSSEASKGPTMMKLHTSKLGRVFGSLHGQPQFGNGFQTQDSSDQVPLLSERSASTDNLAMIETHSVPTSSYPSRAMSPHGLSNRFANGAQNPVTPHLFANHSLSLDVNQTQALPVIHKIIPDEGPKFGGVEVTLLGVGFSQGLDAWFGEQKATTTTYWGDSSLVCLLPSSPVAGNVVVTFKDQGVLESNHVLLNSRLATFKYIDDNESMVIRTALSVLGRIMSGHIDDVIDLARRILNDGN</sequence>
<evidence type="ECO:0000313" key="3">
    <source>
        <dbReference type="EMBL" id="EFY90666.1"/>
    </source>
</evidence>
<dbReference type="Proteomes" id="UP000002499">
    <property type="component" value="Unassembled WGS sequence"/>
</dbReference>
<dbReference type="Pfam" id="PF01833">
    <property type="entry name" value="TIG"/>
    <property type="match status" value="1"/>
</dbReference>
<dbReference type="InterPro" id="IPR013783">
    <property type="entry name" value="Ig-like_fold"/>
</dbReference>
<reference evidence="3 4" key="1">
    <citation type="journal article" date="2011" name="PLoS Genet.">
        <title>Genome sequencing and comparative transcriptomics of the model entomopathogenic fungi Metarhizium anisopliae and M. acridum.</title>
        <authorList>
            <person name="Gao Q."/>
            <person name="Jin K."/>
            <person name="Ying S.H."/>
            <person name="Zhang Y."/>
            <person name="Xiao G."/>
            <person name="Shang Y."/>
            <person name="Duan Z."/>
            <person name="Hu X."/>
            <person name="Xie X.Q."/>
            <person name="Zhou G."/>
            <person name="Peng G."/>
            <person name="Luo Z."/>
            <person name="Huang W."/>
            <person name="Wang B."/>
            <person name="Fang W."/>
            <person name="Wang S."/>
            <person name="Zhong Y."/>
            <person name="Ma L.J."/>
            <person name="St Leger R.J."/>
            <person name="Zhao G.P."/>
            <person name="Pei Y."/>
            <person name="Feng M.G."/>
            <person name="Xia Y."/>
            <person name="Wang C."/>
        </authorList>
    </citation>
    <scope>NUCLEOTIDE SEQUENCE [LARGE SCALE GENOMIC DNA]</scope>
    <source>
        <strain evidence="3 4">CQMa 102</strain>
    </source>
</reference>
<feature type="region of interest" description="Disordered" evidence="1">
    <location>
        <begin position="198"/>
        <end position="240"/>
    </location>
</feature>
<protein>
    <submittedName>
        <fullName evidence="3">Membrane-tethered transcription factor (SPT23), putative</fullName>
    </submittedName>
</protein>
<dbReference type="HOGENOM" id="CLU_046164_0_0_1"/>
<dbReference type="Gene3D" id="2.60.40.10">
    <property type="entry name" value="Immunoglobulins"/>
    <property type="match status" value="1"/>
</dbReference>
<gene>
    <name evidence="3" type="ORF">MAC_03246</name>
</gene>
<evidence type="ECO:0000256" key="1">
    <source>
        <dbReference type="SAM" id="MobiDB-lite"/>
    </source>
</evidence>
<dbReference type="InterPro" id="IPR002909">
    <property type="entry name" value="IPT_dom"/>
</dbReference>
<keyword evidence="4" id="KW-1185">Reference proteome</keyword>
<dbReference type="OrthoDB" id="71307at2759"/>
<dbReference type="STRING" id="655827.E9E065"/>
<proteinExistence type="predicted"/>
<evidence type="ECO:0000259" key="2">
    <source>
        <dbReference type="SMART" id="SM00429"/>
    </source>
</evidence>
<dbReference type="SUPFAM" id="SSF81296">
    <property type="entry name" value="E set domains"/>
    <property type="match status" value="1"/>
</dbReference>
<feature type="domain" description="IPT/TIG" evidence="2">
    <location>
        <begin position="343"/>
        <end position="433"/>
    </location>
</feature>
<dbReference type="InParanoid" id="E9E065"/>
<dbReference type="InterPro" id="IPR014756">
    <property type="entry name" value="Ig_E-set"/>
</dbReference>
<dbReference type="Pfam" id="PF25603">
    <property type="entry name" value="SPT23_MGA2_DBD"/>
    <property type="match status" value="1"/>
</dbReference>
<dbReference type="SMART" id="SM00429">
    <property type="entry name" value="IPT"/>
    <property type="match status" value="1"/>
</dbReference>
<dbReference type="AlphaFoldDB" id="E9E065"/>
<name>E9E065_METAQ</name>